<name>A0A382WBP0_9ZZZZ</name>
<keyword evidence="6" id="KW-0067">ATP-binding</keyword>
<dbReference type="PANTHER" id="PTHR43166:SF9">
    <property type="entry name" value="GLUTAMATE_ASPARTATE IMPORT ATP-BINDING PROTEIN GLTL"/>
    <property type="match status" value="1"/>
</dbReference>
<keyword evidence="3" id="KW-0813">Transport</keyword>
<dbReference type="InterPro" id="IPR003439">
    <property type="entry name" value="ABC_transporter-like_ATP-bd"/>
</dbReference>
<keyword evidence="7" id="KW-0472">Membrane</keyword>
<evidence type="ECO:0000256" key="2">
    <source>
        <dbReference type="ARBA" id="ARBA00005417"/>
    </source>
</evidence>
<dbReference type="InterPro" id="IPR050086">
    <property type="entry name" value="MetN_ABC_transporter-like"/>
</dbReference>
<protein>
    <recommendedName>
        <fullName evidence="8">ABC transporter domain-containing protein</fullName>
    </recommendedName>
</protein>
<dbReference type="GO" id="GO:0005886">
    <property type="term" value="C:plasma membrane"/>
    <property type="evidence" value="ECO:0007669"/>
    <property type="project" value="UniProtKB-SubCell"/>
</dbReference>
<dbReference type="SUPFAM" id="SSF52540">
    <property type="entry name" value="P-loop containing nucleoside triphosphate hydrolases"/>
    <property type="match status" value="1"/>
</dbReference>
<reference evidence="9" key="1">
    <citation type="submission" date="2018-05" db="EMBL/GenBank/DDBJ databases">
        <authorList>
            <person name="Lanie J.A."/>
            <person name="Ng W.-L."/>
            <person name="Kazmierczak K.M."/>
            <person name="Andrzejewski T.M."/>
            <person name="Davidsen T.M."/>
            <person name="Wayne K.J."/>
            <person name="Tettelin H."/>
            <person name="Glass J.I."/>
            <person name="Rusch D."/>
            <person name="Podicherti R."/>
            <person name="Tsui H.-C.T."/>
            <person name="Winkler M.E."/>
        </authorList>
    </citation>
    <scope>NUCLEOTIDE SEQUENCE</scope>
</reference>
<evidence type="ECO:0000256" key="6">
    <source>
        <dbReference type="ARBA" id="ARBA00022840"/>
    </source>
</evidence>
<evidence type="ECO:0000256" key="3">
    <source>
        <dbReference type="ARBA" id="ARBA00022448"/>
    </source>
</evidence>
<dbReference type="InterPro" id="IPR027417">
    <property type="entry name" value="P-loop_NTPase"/>
</dbReference>
<evidence type="ECO:0000256" key="5">
    <source>
        <dbReference type="ARBA" id="ARBA00022741"/>
    </source>
</evidence>
<evidence type="ECO:0000313" key="9">
    <source>
        <dbReference type="EMBL" id="SVD56286.1"/>
    </source>
</evidence>
<comment type="similarity">
    <text evidence="2">Belongs to the ABC transporter superfamily.</text>
</comment>
<dbReference type="PROSITE" id="PS00211">
    <property type="entry name" value="ABC_TRANSPORTER_1"/>
    <property type="match status" value="1"/>
</dbReference>
<dbReference type="PROSITE" id="PS50893">
    <property type="entry name" value="ABC_TRANSPORTER_2"/>
    <property type="match status" value="1"/>
</dbReference>
<evidence type="ECO:0000259" key="8">
    <source>
        <dbReference type="PROSITE" id="PS50893"/>
    </source>
</evidence>
<accession>A0A382WBP0</accession>
<feature type="non-terminal residue" evidence="9">
    <location>
        <position position="202"/>
    </location>
</feature>
<organism evidence="9">
    <name type="scientific">marine metagenome</name>
    <dbReference type="NCBI Taxonomy" id="408172"/>
    <lineage>
        <taxon>unclassified sequences</taxon>
        <taxon>metagenomes</taxon>
        <taxon>ecological metagenomes</taxon>
    </lineage>
</organism>
<dbReference type="GO" id="GO:0005524">
    <property type="term" value="F:ATP binding"/>
    <property type="evidence" value="ECO:0007669"/>
    <property type="project" value="UniProtKB-KW"/>
</dbReference>
<evidence type="ECO:0000256" key="4">
    <source>
        <dbReference type="ARBA" id="ARBA00022475"/>
    </source>
</evidence>
<keyword evidence="5" id="KW-0547">Nucleotide-binding</keyword>
<dbReference type="GO" id="GO:0016887">
    <property type="term" value="F:ATP hydrolysis activity"/>
    <property type="evidence" value="ECO:0007669"/>
    <property type="project" value="InterPro"/>
</dbReference>
<dbReference type="Pfam" id="PF00005">
    <property type="entry name" value="ABC_tran"/>
    <property type="match status" value="1"/>
</dbReference>
<comment type="subcellular location">
    <subcellularLocation>
        <location evidence="1">Cell membrane</location>
        <topology evidence="1">Peripheral membrane protein</topology>
    </subcellularLocation>
</comment>
<dbReference type="EMBL" id="UINC01158640">
    <property type="protein sequence ID" value="SVD56286.1"/>
    <property type="molecule type" value="Genomic_DNA"/>
</dbReference>
<proteinExistence type="inferred from homology"/>
<feature type="domain" description="ABC transporter" evidence="8">
    <location>
        <begin position="5"/>
        <end position="202"/>
    </location>
</feature>
<dbReference type="AlphaFoldDB" id="A0A382WBP0"/>
<dbReference type="InterPro" id="IPR003593">
    <property type="entry name" value="AAA+_ATPase"/>
</dbReference>
<evidence type="ECO:0000256" key="1">
    <source>
        <dbReference type="ARBA" id="ARBA00004202"/>
    </source>
</evidence>
<dbReference type="InterPro" id="IPR017871">
    <property type="entry name" value="ABC_transporter-like_CS"/>
</dbReference>
<dbReference type="SMART" id="SM00382">
    <property type="entry name" value="AAA"/>
    <property type="match status" value="1"/>
</dbReference>
<gene>
    <name evidence="9" type="ORF">METZ01_LOCUS409140</name>
</gene>
<dbReference type="PANTHER" id="PTHR43166">
    <property type="entry name" value="AMINO ACID IMPORT ATP-BINDING PROTEIN"/>
    <property type="match status" value="1"/>
</dbReference>
<evidence type="ECO:0000256" key="7">
    <source>
        <dbReference type="ARBA" id="ARBA00023136"/>
    </source>
</evidence>
<keyword evidence="4" id="KW-1003">Cell membrane</keyword>
<dbReference type="Gene3D" id="3.40.50.300">
    <property type="entry name" value="P-loop containing nucleotide triphosphate hydrolases"/>
    <property type="match status" value="1"/>
</dbReference>
<sequence>MTSLVSVKGLKKSFGDLEILKGIDLEVERGEVLSIIGPSGSGKTTILRCLNLLERPTGGQIDIDGQNLCKELADGKMEYASKRNLREIRKGIGLVFQQFNLFPHMTALENIIEAPMAVNGVDRSTAIGAARDLLESVGLAQWADHYPLQMSGGQQQRVAIARALAMEPAVMLFDEVTSAVDPELVGEILLVMRHLAEQGMTM</sequence>